<keyword evidence="2" id="KW-0732">Signal</keyword>
<protein>
    <submittedName>
        <fullName evidence="3">Putative secreted protein</fullName>
    </submittedName>
</protein>
<sequence length="76" mass="8762">MNFCTRPVPLLVLLRATVRARSSQKANKLINSTQRETRSRGRRVKTGVRKISSTLRGKTRHYHTYTYTGRGYVNVP</sequence>
<proteinExistence type="predicted"/>
<dbReference type="EMBL" id="GGFL01009864">
    <property type="protein sequence ID" value="MBW74042.1"/>
    <property type="molecule type" value="Transcribed_RNA"/>
</dbReference>
<accession>A0A2M4D8Y5</accession>
<evidence type="ECO:0000256" key="1">
    <source>
        <dbReference type="SAM" id="MobiDB-lite"/>
    </source>
</evidence>
<evidence type="ECO:0000313" key="3">
    <source>
        <dbReference type="EMBL" id="MBW74042.1"/>
    </source>
</evidence>
<feature type="signal peptide" evidence="2">
    <location>
        <begin position="1"/>
        <end position="20"/>
    </location>
</feature>
<evidence type="ECO:0000256" key="2">
    <source>
        <dbReference type="SAM" id="SignalP"/>
    </source>
</evidence>
<name>A0A2M4D8Y5_ANODA</name>
<feature type="compositionally biased region" description="Polar residues" evidence="1">
    <location>
        <begin position="24"/>
        <end position="34"/>
    </location>
</feature>
<feature type="chain" id="PRO_5014844088" evidence="2">
    <location>
        <begin position="21"/>
        <end position="76"/>
    </location>
</feature>
<feature type="region of interest" description="Disordered" evidence="1">
    <location>
        <begin position="24"/>
        <end position="46"/>
    </location>
</feature>
<reference evidence="3" key="1">
    <citation type="submission" date="2018-01" db="EMBL/GenBank/DDBJ databases">
        <title>An insight into the sialome of Amazonian anophelines.</title>
        <authorList>
            <person name="Ribeiro J.M."/>
            <person name="Scarpassa V."/>
            <person name="Calvo E."/>
        </authorList>
    </citation>
    <scope>NUCLEOTIDE SEQUENCE</scope>
</reference>
<dbReference type="AlphaFoldDB" id="A0A2M4D8Y5"/>
<organism evidence="3">
    <name type="scientific">Anopheles darlingi</name>
    <name type="common">Mosquito</name>
    <dbReference type="NCBI Taxonomy" id="43151"/>
    <lineage>
        <taxon>Eukaryota</taxon>
        <taxon>Metazoa</taxon>
        <taxon>Ecdysozoa</taxon>
        <taxon>Arthropoda</taxon>
        <taxon>Hexapoda</taxon>
        <taxon>Insecta</taxon>
        <taxon>Pterygota</taxon>
        <taxon>Neoptera</taxon>
        <taxon>Endopterygota</taxon>
        <taxon>Diptera</taxon>
        <taxon>Nematocera</taxon>
        <taxon>Culicoidea</taxon>
        <taxon>Culicidae</taxon>
        <taxon>Anophelinae</taxon>
        <taxon>Anopheles</taxon>
    </lineage>
</organism>